<evidence type="ECO:0000256" key="1">
    <source>
        <dbReference type="SAM" id="MobiDB-lite"/>
    </source>
</evidence>
<reference evidence="2" key="1">
    <citation type="submission" date="2021-01" db="EMBL/GenBank/DDBJ databases">
        <title>Fulvivirga kasyanovii gen. nov., sp nov., a novel member of the phylum Bacteroidetes isolated from seawater in a mussel farm.</title>
        <authorList>
            <person name="Zhao L.-H."/>
            <person name="Wang Z.-J."/>
        </authorList>
    </citation>
    <scope>NUCLEOTIDE SEQUENCE</scope>
    <source>
        <strain evidence="2">2943</strain>
    </source>
</reference>
<feature type="region of interest" description="Disordered" evidence="1">
    <location>
        <begin position="88"/>
        <end position="109"/>
    </location>
</feature>
<evidence type="ECO:0000313" key="2">
    <source>
        <dbReference type="EMBL" id="MBL3657294.1"/>
    </source>
</evidence>
<gene>
    <name evidence="2" type="ORF">JL102_14200</name>
</gene>
<name>A0A937K049_9BACT</name>
<dbReference type="Proteomes" id="UP000659388">
    <property type="component" value="Unassembled WGS sequence"/>
</dbReference>
<keyword evidence="3" id="KW-1185">Reference proteome</keyword>
<comment type="caution">
    <text evidence="2">The sequence shown here is derived from an EMBL/GenBank/DDBJ whole genome shotgun (WGS) entry which is preliminary data.</text>
</comment>
<sequence length="127" mass="13735">MKSLKIISGAIAGAAAGYVAATLIAPRSGKQTLKNIDTSLSKPVKDIRMTLNKVAYKLRIISEKKKAELNKNTIEAYNANRKMANDKFMHPEDHHAKENVNDTSAANKAVMNSTAKSALSKVPVNAK</sequence>
<protein>
    <submittedName>
        <fullName evidence="2">YtxH domain-containing protein</fullName>
    </submittedName>
</protein>
<dbReference type="EMBL" id="JAESIY010000007">
    <property type="protein sequence ID" value="MBL3657294.1"/>
    <property type="molecule type" value="Genomic_DNA"/>
</dbReference>
<dbReference type="RefSeq" id="WP_202245074.1">
    <property type="nucleotide sequence ID" value="NZ_JAESIY010000007.1"/>
</dbReference>
<organism evidence="2 3">
    <name type="scientific">Fulvivirga sediminis</name>
    <dbReference type="NCBI Taxonomy" id="2803949"/>
    <lineage>
        <taxon>Bacteria</taxon>
        <taxon>Pseudomonadati</taxon>
        <taxon>Bacteroidota</taxon>
        <taxon>Cytophagia</taxon>
        <taxon>Cytophagales</taxon>
        <taxon>Fulvivirgaceae</taxon>
        <taxon>Fulvivirga</taxon>
    </lineage>
</organism>
<dbReference type="AlphaFoldDB" id="A0A937K049"/>
<feature type="compositionally biased region" description="Basic and acidic residues" evidence="1">
    <location>
        <begin position="88"/>
        <end position="100"/>
    </location>
</feature>
<proteinExistence type="predicted"/>
<evidence type="ECO:0000313" key="3">
    <source>
        <dbReference type="Proteomes" id="UP000659388"/>
    </source>
</evidence>
<accession>A0A937K049</accession>